<proteinExistence type="predicted"/>
<reference evidence="1 2" key="1">
    <citation type="submission" date="2009-01" db="EMBL/GenBank/DDBJ databases">
        <title>Complete sequence of chromosome of Methylobacterium nodulans ORS 2060.</title>
        <authorList>
            <consortium name="US DOE Joint Genome Institute"/>
            <person name="Lucas S."/>
            <person name="Copeland A."/>
            <person name="Lapidus A."/>
            <person name="Glavina del Rio T."/>
            <person name="Dalin E."/>
            <person name="Tice H."/>
            <person name="Bruce D."/>
            <person name="Goodwin L."/>
            <person name="Pitluck S."/>
            <person name="Sims D."/>
            <person name="Brettin T."/>
            <person name="Detter J.C."/>
            <person name="Han C."/>
            <person name="Larimer F."/>
            <person name="Land M."/>
            <person name="Hauser L."/>
            <person name="Kyrpides N."/>
            <person name="Ivanova N."/>
            <person name="Marx C.J."/>
            <person name="Richardson P."/>
        </authorList>
    </citation>
    <scope>NUCLEOTIDE SEQUENCE [LARGE SCALE GENOMIC DNA]</scope>
    <source>
        <strain evidence="2">LMG 21967 / CNCM I-2342 / ORS 2060</strain>
    </source>
</reference>
<evidence type="ECO:0000313" key="2">
    <source>
        <dbReference type="Proteomes" id="UP000008207"/>
    </source>
</evidence>
<organism evidence="1 2">
    <name type="scientific">Methylobacterium nodulans (strain LMG 21967 / CNCM I-2342 / ORS 2060)</name>
    <dbReference type="NCBI Taxonomy" id="460265"/>
    <lineage>
        <taxon>Bacteria</taxon>
        <taxon>Pseudomonadati</taxon>
        <taxon>Pseudomonadota</taxon>
        <taxon>Alphaproteobacteria</taxon>
        <taxon>Hyphomicrobiales</taxon>
        <taxon>Methylobacteriaceae</taxon>
        <taxon>Methylobacterium</taxon>
    </lineage>
</organism>
<dbReference type="RefSeq" id="WP_015932191.1">
    <property type="nucleotide sequence ID" value="NC_011894.1"/>
</dbReference>
<dbReference type="KEGG" id="mno:Mnod_5763"/>
<dbReference type="Proteomes" id="UP000008207">
    <property type="component" value="Chromosome"/>
</dbReference>
<dbReference type="AlphaFoldDB" id="B8IRP2"/>
<dbReference type="EMBL" id="CP001349">
    <property type="protein sequence ID" value="ACL60592.1"/>
    <property type="molecule type" value="Genomic_DNA"/>
</dbReference>
<evidence type="ECO:0000313" key="1">
    <source>
        <dbReference type="EMBL" id="ACL60592.1"/>
    </source>
</evidence>
<sequence length="70" mass="7785">MPNLGYTVRKKPDGWGVYRADTGTPVRVNGREQTGLSHESAIELVVSLRVLAFLKAEFGDWPVSNPDTFH</sequence>
<dbReference type="OrthoDB" id="8382820at2"/>
<accession>B8IRP2</accession>
<protein>
    <submittedName>
        <fullName evidence="1">Uncharacterized protein</fullName>
    </submittedName>
</protein>
<name>B8IRP2_METNO</name>
<gene>
    <name evidence="1" type="ordered locus">Mnod_5763</name>
</gene>
<dbReference type="HOGENOM" id="CLU_2753251_0_0_5"/>
<keyword evidence="2" id="KW-1185">Reference proteome</keyword>